<dbReference type="Gene3D" id="3.30.1370.110">
    <property type="match status" value="1"/>
</dbReference>
<feature type="compositionally biased region" description="Basic and acidic residues" evidence="1">
    <location>
        <begin position="117"/>
        <end position="136"/>
    </location>
</feature>
<dbReference type="Proteomes" id="UP000626092">
    <property type="component" value="Unassembled WGS sequence"/>
</dbReference>
<evidence type="ECO:0000259" key="2">
    <source>
        <dbReference type="SMART" id="SM01162"/>
    </source>
</evidence>
<protein>
    <recommendedName>
        <fullName evidence="2">DUF1771 domain-containing protein</fullName>
    </recommendedName>
</protein>
<dbReference type="Pfam" id="PF08590">
    <property type="entry name" value="DUF1771"/>
    <property type="match status" value="1"/>
</dbReference>
<feature type="region of interest" description="Disordered" evidence="1">
    <location>
        <begin position="116"/>
        <end position="136"/>
    </location>
</feature>
<feature type="domain" description="DUF1771" evidence="2">
    <location>
        <begin position="198"/>
        <end position="263"/>
    </location>
</feature>
<proteinExistence type="predicted"/>
<evidence type="ECO:0000256" key="1">
    <source>
        <dbReference type="SAM" id="MobiDB-lite"/>
    </source>
</evidence>
<evidence type="ECO:0000313" key="3">
    <source>
        <dbReference type="EMBL" id="KAF7139939.1"/>
    </source>
</evidence>
<sequence length="363" mass="40529">MSKVKKEELTSSTSWCNYGDERDLEQLLDAFGSAVSIKDIASAYCQAGCDIYAAGDLLCNLQGSTSSSCASASKEESLASDDNLLDKSNFAETNGIASKPKKCSASMGTVSGLIGREYSRSRPSRNEAPKTDKPLKLSSEDVPVSEIWDERVPTDKSASVESMPMDTEEFIFKMLGDGFQLDLKIIQDVLENEEDENSYQVLRKAVKEYWTTMKEYYKAAVDAFAKGDPERANKLLEEGHFFKEKAQEADEKSAKKFLETREEDVVSLDLHEQDPKEAISLLRIHLSTLSGIPSIEYLKIIVGANAEDSKEGARKRRVMKLLEKESIKWSEERNGRTIVVRLDEIDPKGLSFAKKSNKKLLDD</sequence>
<dbReference type="EMBL" id="WJXA01000006">
    <property type="protein sequence ID" value="KAF7139939.1"/>
    <property type="molecule type" value="Genomic_DNA"/>
</dbReference>
<dbReference type="PANTHER" id="PTHR47872:SF1">
    <property type="entry name" value="NUCLEAR RNA EXPORT FACTOR SDE5-RELATED"/>
    <property type="match status" value="1"/>
</dbReference>
<dbReference type="OrthoDB" id="1928104at2759"/>
<comment type="caution">
    <text evidence="3">The sequence shown here is derived from an EMBL/GenBank/DDBJ whole genome shotgun (WGS) entry which is preliminary data.</text>
</comment>
<dbReference type="SMART" id="SM01162">
    <property type="entry name" value="DUF1771"/>
    <property type="match status" value="1"/>
</dbReference>
<dbReference type="InterPro" id="IPR056254">
    <property type="entry name" value="At5g58720/SDE5-like_UBA-like"/>
</dbReference>
<dbReference type="Pfam" id="PF24767">
    <property type="entry name" value="UBA_At5g58720"/>
    <property type="match status" value="1"/>
</dbReference>
<gene>
    <name evidence="3" type="ORF">RHSIM_Rhsim06G0197000</name>
</gene>
<name>A0A834GRB6_RHOSS</name>
<accession>A0A834GRB6</accession>
<dbReference type="PANTHER" id="PTHR47872">
    <property type="entry name" value="NUCLEAR RNA EXPORT FACTOR SDE5-RELATED"/>
    <property type="match status" value="1"/>
</dbReference>
<organism evidence="3 4">
    <name type="scientific">Rhododendron simsii</name>
    <name type="common">Sims's rhododendron</name>
    <dbReference type="NCBI Taxonomy" id="118357"/>
    <lineage>
        <taxon>Eukaryota</taxon>
        <taxon>Viridiplantae</taxon>
        <taxon>Streptophyta</taxon>
        <taxon>Embryophyta</taxon>
        <taxon>Tracheophyta</taxon>
        <taxon>Spermatophyta</taxon>
        <taxon>Magnoliopsida</taxon>
        <taxon>eudicotyledons</taxon>
        <taxon>Gunneridae</taxon>
        <taxon>Pentapetalae</taxon>
        <taxon>asterids</taxon>
        <taxon>Ericales</taxon>
        <taxon>Ericaceae</taxon>
        <taxon>Ericoideae</taxon>
        <taxon>Rhodoreae</taxon>
        <taxon>Rhododendron</taxon>
    </lineage>
</organism>
<keyword evidence="4" id="KW-1185">Reference proteome</keyword>
<reference evidence="3" key="1">
    <citation type="submission" date="2019-11" db="EMBL/GenBank/DDBJ databases">
        <authorList>
            <person name="Liu Y."/>
            <person name="Hou J."/>
            <person name="Li T.-Q."/>
            <person name="Guan C.-H."/>
            <person name="Wu X."/>
            <person name="Wu H.-Z."/>
            <person name="Ling F."/>
            <person name="Zhang R."/>
            <person name="Shi X.-G."/>
            <person name="Ren J.-P."/>
            <person name="Chen E.-F."/>
            <person name="Sun J.-M."/>
        </authorList>
    </citation>
    <scope>NUCLEOTIDE SEQUENCE</scope>
    <source>
        <strain evidence="3">Adult_tree_wgs_1</strain>
        <tissue evidence="3">Leaves</tissue>
    </source>
</reference>
<evidence type="ECO:0000313" key="4">
    <source>
        <dbReference type="Proteomes" id="UP000626092"/>
    </source>
</evidence>
<dbReference type="AlphaFoldDB" id="A0A834GRB6"/>
<dbReference type="InterPro" id="IPR013899">
    <property type="entry name" value="DUF1771"/>
</dbReference>
<dbReference type="InterPro" id="IPR036063">
    <property type="entry name" value="Smr_dom_sf"/>
</dbReference>